<dbReference type="InParanoid" id="A0A409YUP4"/>
<dbReference type="InterPro" id="IPR050316">
    <property type="entry name" value="Tyrosinase/Hemocyanin"/>
</dbReference>
<evidence type="ECO:0000256" key="3">
    <source>
        <dbReference type="ARBA" id="ARBA00011906"/>
    </source>
</evidence>
<evidence type="ECO:0000259" key="12">
    <source>
        <dbReference type="PROSITE" id="PS00498"/>
    </source>
</evidence>
<dbReference type="PIRSF" id="PIRSF000340">
    <property type="entry name" value="MPO_fungal"/>
    <property type="match status" value="1"/>
</dbReference>
<dbReference type="Pfam" id="PF18132">
    <property type="entry name" value="Tyrosinase_C"/>
    <property type="match status" value="1"/>
</dbReference>
<keyword evidence="14" id="KW-1185">Reference proteome</keyword>
<organism evidence="13 14">
    <name type="scientific">Gymnopilus dilepis</name>
    <dbReference type="NCBI Taxonomy" id="231916"/>
    <lineage>
        <taxon>Eukaryota</taxon>
        <taxon>Fungi</taxon>
        <taxon>Dikarya</taxon>
        <taxon>Basidiomycota</taxon>
        <taxon>Agaricomycotina</taxon>
        <taxon>Agaricomycetes</taxon>
        <taxon>Agaricomycetidae</taxon>
        <taxon>Agaricales</taxon>
        <taxon>Agaricineae</taxon>
        <taxon>Hymenogastraceae</taxon>
        <taxon>Gymnopilus</taxon>
    </lineage>
</organism>
<dbReference type="EC" id="1.14.18.1" evidence="3"/>
<gene>
    <name evidence="13" type="ORF">CVT26_001450</name>
</gene>
<proteinExistence type="inferred from homology"/>
<reference evidence="13 14" key="1">
    <citation type="journal article" date="2018" name="Evol. Lett.">
        <title>Horizontal gene cluster transfer increased hallucinogenic mushroom diversity.</title>
        <authorList>
            <person name="Reynolds H.T."/>
            <person name="Vijayakumar V."/>
            <person name="Gluck-Thaler E."/>
            <person name="Korotkin H.B."/>
            <person name="Matheny P.B."/>
            <person name="Slot J.C."/>
        </authorList>
    </citation>
    <scope>NUCLEOTIDE SEQUENCE [LARGE SCALE GENOMIC DNA]</scope>
    <source>
        <strain evidence="13 14">SRW20</strain>
    </source>
</reference>
<evidence type="ECO:0000313" key="14">
    <source>
        <dbReference type="Proteomes" id="UP000284706"/>
    </source>
</evidence>
<dbReference type="SUPFAM" id="SSF48056">
    <property type="entry name" value="Di-copper centre-containing domain"/>
    <property type="match status" value="1"/>
</dbReference>
<evidence type="ECO:0000256" key="2">
    <source>
        <dbReference type="ARBA" id="ARBA00009928"/>
    </source>
</evidence>
<dbReference type="PRINTS" id="PR00092">
    <property type="entry name" value="TYROSINASE"/>
</dbReference>
<comment type="cofactor">
    <cofactor evidence="1">
        <name>Cu(2+)</name>
        <dbReference type="ChEBI" id="CHEBI:29036"/>
    </cofactor>
</comment>
<keyword evidence="6" id="KW-0186">Copper</keyword>
<name>A0A409YUP4_9AGAR</name>
<dbReference type="PANTHER" id="PTHR11474">
    <property type="entry name" value="TYROSINASE FAMILY MEMBER"/>
    <property type="match status" value="1"/>
</dbReference>
<dbReference type="Gene3D" id="1.10.1280.10">
    <property type="entry name" value="Di-copper center containing domain from catechol oxidase"/>
    <property type="match status" value="1"/>
</dbReference>
<evidence type="ECO:0000256" key="10">
    <source>
        <dbReference type="ARBA" id="ARBA00048881"/>
    </source>
</evidence>
<dbReference type="STRING" id="231916.A0A409YUP4"/>
<comment type="caution">
    <text evidence="13">The sequence shown here is derived from an EMBL/GenBank/DDBJ whole genome shotgun (WGS) entry which is preliminary data.</text>
</comment>
<evidence type="ECO:0000259" key="11">
    <source>
        <dbReference type="PROSITE" id="PS00497"/>
    </source>
</evidence>
<protein>
    <recommendedName>
        <fullName evidence="3">tyrosinase</fullName>
        <ecNumber evidence="3">1.14.18.1</ecNumber>
    </recommendedName>
</protein>
<dbReference type="OrthoDB" id="6132182at2759"/>
<comment type="catalytic activity">
    <reaction evidence="10">
        <text>L-tyrosine + O2 = L-dopaquinone + H2O</text>
        <dbReference type="Rhea" id="RHEA:18117"/>
        <dbReference type="ChEBI" id="CHEBI:15377"/>
        <dbReference type="ChEBI" id="CHEBI:15379"/>
        <dbReference type="ChEBI" id="CHEBI:57924"/>
        <dbReference type="ChEBI" id="CHEBI:58315"/>
        <dbReference type="EC" id="1.14.18.1"/>
    </reaction>
</comment>
<evidence type="ECO:0000256" key="7">
    <source>
        <dbReference type="ARBA" id="ARBA00023033"/>
    </source>
</evidence>
<sequence>MPIVTTGPSGGAPNRLEINEFVKHEKFFSLYIQALHLLQTKGTQDDPDSFFQIAGIHGLPFSDWDGVKGSMPGDPSWESGGYCTHGSVLFPTWHRPYVALCEQMIQKYAKEVAATYAVDQPAWMRAAEELRQPYWDWAANAIPPDEVIVLPEVAIIAPEGRRIYVRNPLYSYSFNPTESSFPNEFRNCKATMRWPTSSEVSATHNVALLKAILAANQADITINTYNMLTRTHTWQAFSNHTVGDDDSTSNSLEAIHDSVHFFVGGVNGHMSSVLVAGFDPIFFLHHCNVDRLLSLWSALNPTVWVSPGDSDHGTWTIPLHSQINDSTPLTPFRNSSNTFWASSGIQDTGKLGYSYPEFNGLDLNNRPAVFRAIGEVVNKLYGNVVLPDLPSPTLVTPTLASAPSSSAHEEHASLRYQFHDWTACIEAKKYEAETSFGVFLFFGDPPEDPMQWNLCDNFVGSYAAFVNSKADQCANCVSQANPVIQGFVHLNHAITRLSGLRSLEPEAVEPYLTEKLNWR</sequence>
<dbReference type="Pfam" id="PF00264">
    <property type="entry name" value="Tyrosinase"/>
    <property type="match status" value="1"/>
</dbReference>
<dbReference type="InterPro" id="IPR041640">
    <property type="entry name" value="Tyrosinase_C"/>
</dbReference>
<feature type="domain" description="Tyrosinase copper-binding" evidence="11">
    <location>
        <begin position="85"/>
        <end position="102"/>
    </location>
</feature>
<comment type="similarity">
    <text evidence="2">Belongs to the tyrosinase family.</text>
</comment>
<dbReference type="GO" id="GO:0004503">
    <property type="term" value="F:tyrosinase activity"/>
    <property type="evidence" value="ECO:0007669"/>
    <property type="project" value="UniProtKB-EC"/>
</dbReference>
<dbReference type="InterPro" id="IPR016216">
    <property type="entry name" value="Monophenol_mOase_fun"/>
</dbReference>
<accession>A0A409YUP4</accession>
<dbReference type="InterPro" id="IPR002227">
    <property type="entry name" value="Tyrosinase_Cu-bd"/>
</dbReference>
<comment type="catalytic activity">
    <reaction evidence="9">
        <text>2 L-dopa + O2 = 2 L-dopaquinone + 2 H2O</text>
        <dbReference type="Rhea" id="RHEA:34287"/>
        <dbReference type="ChEBI" id="CHEBI:15377"/>
        <dbReference type="ChEBI" id="CHEBI:15379"/>
        <dbReference type="ChEBI" id="CHEBI:57504"/>
        <dbReference type="ChEBI" id="CHEBI:57924"/>
        <dbReference type="EC" id="1.14.18.1"/>
    </reaction>
</comment>
<dbReference type="EMBL" id="NHYE01000257">
    <property type="protein sequence ID" value="PPR06689.1"/>
    <property type="molecule type" value="Genomic_DNA"/>
</dbReference>
<evidence type="ECO:0000256" key="4">
    <source>
        <dbReference type="ARBA" id="ARBA00022723"/>
    </source>
</evidence>
<feature type="domain" description="Tyrosinase copper-binding" evidence="12">
    <location>
        <begin position="279"/>
        <end position="290"/>
    </location>
</feature>
<evidence type="ECO:0000256" key="1">
    <source>
        <dbReference type="ARBA" id="ARBA00001973"/>
    </source>
</evidence>
<dbReference type="Gene3D" id="2.60.310.20">
    <property type="match status" value="1"/>
</dbReference>
<evidence type="ECO:0000313" key="13">
    <source>
        <dbReference type="EMBL" id="PPR06689.1"/>
    </source>
</evidence>
<dbReference type="GO" id="GO:0042438">
    <property type="term" value="P:melanin biosynthetic process"/>
    <property type="evidence" value="ECO:0007669"/>
    <property type="project" value="UniProtKB-KW"/>
</dbReference>
<keyword evidence="5" id="KW-0560">Oxidoreductase</keyword>
<evidence type="ECO:0000256" key="9">
    <source>
        <dbReference type="ARBA" id="ARBA00048233"/>
    </source>
</evidence>
<evidence type="ECO:0000256" key="6">
    <source>
        <dbReference type="ARBA" id="ARBA00023008"/>
    </source>
</evidence>
<dbReference type="Proteomes" id="UP000284706">
    <property type="component" value="Unassembled WGS sequence"/>
</dbReference>
<feature type="non-terminal residue" evidence="13">
    <location>
        <position position="519"/>
    </location>
</feature>
<dbReference type="GO" id="GO:0046872">
    <property type="term" value="F:metal ion binding"/>
    <property type="evidence" value="ECO:0007669"/>
    <property type="project" value="UniProtKB-KW"/>
</dbReference>
<keyword evidence="7" id="KW-0503">Monooxygenase</keyword>
<keyword evidence="8" id="KW-0470">Melanin biosynthesis</keyword>
<dbReference type="InterPro" id="IPR008922">
    <property type="entry name" value="Di-copper_centre_dom_sf"/>
</dbReference>
<dbReference type="PROSITE" id="PS00498">
    <property type="entry name" value="TYROSINASE_2"/>
    <property type="match status" value="1"/>
</dbReference>
<evidence type="ECO:0000256" key="5">
    <source>
        <dbReference type="ARBA" id="ARBA00023002"/>
    </source>
</evidence>
<dbReference type="PROSITE" id="PS00497">
    <property type="entry name" value="TYROSINASE_1"/>
    <property type="match status" value="1"/>
</dbReference>
<dbReference type="PANTHER" id="PTHR11474:SF76">
    <property type="entry name" value="SHKT DOMAIN-CONTAINING PROTEIN"/>
    <property type="match status" value="1"/>
</dbReference>
<dbReference type="AlphaFoldDB" id="A0A409YUP4"/>
<evidence type="ECO:0000256" key="8">
    <source>
        <dbReference type="ARBA" id="ARBA00023101"/>
    </source>
</evidence>
<keyword evidence="4" id="KW-0479">Metal-binding</keyword>